<evidence type="ECO:0000256" key="1">
    <source>
        <dbReference type="SAM" id="SignalP"/>
    </source>
</evidence>
<keyword evidence="1" id="KW-0732">Signal</keyword>
<evidence type="ECO:0008006" key="4">
    <source>
        <dbReference type="Google" id="ProtNLM"/>
    </source>
</evidence>
<keyword evidence="3" id="KW-1185">Reference proteome</keyword>
<name>A0A511YS89_9FLAO</name>
<accession>A0A511YS89</accession>
<feature type="chain" id="PRO_5021926942" description="DUF4468 domain-containing protein" evidence="1">
    <location>
        <begin position="22"/>
        <end position="182"/>
    </location>
</feature>
<evidence type="ECO:0000313" key="2">
    <source>
        <dbReference type="EMBL" id="GEN78055.1"/>
    </source>
</evidence>
<dbReference type="EMBL" id="BJYJ01000043">
    <property type="protein sequence ID" value="GEN78055.1"/>
    <property type="molecule type" value="Genomic_DNA"/>
</dbReference>
<protein>
    <recommendedName>
        <fullName evidence="4">DUF4468 domain-containing protein</fullName>
    </recommendedName>
</protein>
<gene>
    <name evidence="2" type="ORF">CHA01nite_37950</name>
</gene>
<proteinExistence type="predicted"/>
<comment type="caution">
    <text evidence="2">The sequence shown here is derived from an EMBL/GenBank/DDBJ whole genome shotgun (WGS) entry which is preliminary data.</text>
</comment>
<feature type="signal peptide" evidence="1">
    <location>
        <begin position="1"/>
        <end position="21"/>
    </location>
</feature>
<sequence length="182" mass="20611">MKHSKLILTSAIILFSGATISAQKKKPAAAGSGPLEMPADTKTIVIPDEEKFRKMIDQITEAVALKFDDNYKNGDVFLTLGGKRRLMYKAKCNDNNVDRILNARVYHCKVYSLDGKTLLFTYETETAATSLIKILYNSPEKKSFILDFSKIYGSTEYTIGKSEIFEKFPIFDYYSSFNKPQK</sequence>
<dbReference type="AlphaFoldDB" id="A0A511YS89"/>
<reference evidence="2 3" key="1">
    <citation type="submission" date="2019-07" db="EMBL/GenBank/DDBJ databases">
        <title>Whole genome shotgun sequence of Chryseobacterium hagamense NBRC 105253.</title>
        <authorList>
            <person name="Hosoyama A."/>
            <person name="Uohara A."/>
            <person name="Ohji S."/>
            <person name="Ichikawa N."/>
        </authorList>
    </citation>
    <scope>NUCLEOTIDE SEQUENCE [LARGE SCALE GENOMIC DNA]</scope>
    <source>
        <strain evidence="2 3">NBRC 105253</strain>
    </source>
</reference>
<dbReference type="Proteomes" id="UP000321863">
    <property type="component" value="Unassembled WGS sequence"/>
</dbReference>
<organism evidence="2 3">
    <name type="scientific">Chryseobacterium hagamense</name>
    <dbReference type="NCBI Taxonomy" id="395935"/>
    <lineage>
        <taxon>Bacteria</taxon>
        <taxon>Pseudomonadati</taxon>
        <taxon>Bacteroidota</taxon>
        <taxon>Flavobacteriia</taxon>
        <taxon>Flavobacteriales</taxon>
        <taxon>Weeksellaceae</taxon>
        <taxon>Chryseobacterium group</taxon>
        <taxon>Chryseobacterium</taxon>
    </lineage>
</organism>
<evidence type="ECO:0000313" key="3">
    <source>
        <dbReference type="Proteomes" id="UP000321863"/>
    </source>
</evidence>
<dbReference type="RefSeq" id="WP_146944406.1">
    <property type="nucleotide sequence ID" value="NZ_BJYJ01000043.1"/>
</dbReference>
<dbReference type="OrthoDB" id="1250634at2"/>